<dbReference type="Proteomes" id="UP001189429">
    <property type="component" value="Unassembled WGS sequence"/>
</dbReference>
<protein>
    <submittedName>
        <fullName evidence="2">Uncharacterized protein</fullName>
    </submittedName>
</protein>
<keyword evidence="3" id="KW-1185">Reference proteome</keyword>
<name>A0ABN9RJ11_9DINO</name>
<gene>
    <name evidence="2" type="ORF">PCOR1329_LOCUS20960</name>
</gene>
<reference evidence="2" key="1">
    <citation type="submission" date="2023-10" db="EMBL/GenBank/DDBJ databases">
        <authorList>
            <person name="Chen Y."/>
            <person name="Shah S."/>
            <person name="Dougan E. K."/>
            <person name="Thang M."/>
            <person name="Chan C."/>
        </authorList>
    </citation>
    <scope>NUCLEOTIDE SEQUENCE [LARGE SCALE GENOMIC DNA]</scope>
</reference>
<evidence type="ECO:0000313" key="3">
    <source>
        <dbReference type="Proteomes" id="UP001189429"/>
    </source>
</evidence>
<sequence>MFAGVGPRTPPQAATGRQHAGGAARSRDARSSEAQAVDPPQGRHCSWGKGPSKGAVGSTHGERARVAEGRDAADFFWRGLLVIRRRTSADSVELHRKAMSAGMFFTMTILWQRPLQAVAFIGLRRAMLRAAAALQLEWPRRVALRLLDHHVGLAVSTAIIGVPSMLLDGPRSWLARSMLDLSEEQVEELYGSREPGTMEVLLWRLRLPVYLVLRALITDFWTSNPDP</sequence>
<evidence type="ECO:0000256" key="1">
    <source>
        <dbReference type="SAM" id="MobiDB-lite"/>
    </source>
</evidence>
<evidence type="ECO:0000313" key="2">
    <source>
        <dbReference type="EMBL" id="CAK0818814.1"/>
    </source>
</evidence>
<feature type="region of interest" description="Disordered" evidence="1">
    <location>
        <begin position="1"/>
        <end position="64"/>
    </location>
</feature>
<proteinExistence type="predicted"/>
<comment type="caution">
    <text evidence="2">The sequence shown here is derived from an EMBL/GenBank/DDBJ whole genome shotgun (WGS) entry which is preliminary data.</text>
</comment>
<organism evidence="2 3">
    <name type="scientific">Prorocentrum cordatum</name>
    <dbReference type="NCBI Taxonomy" id="2364126"/>
    <lineage>
        <taxon>Eukaryota</taxon>
        <taxon>Sar</taxon>
        <taxon>Alveolata</taxon>
        <taxon>Dinophyceae</taxon>
        <taxon>Prorocentrales</taxon>
        <taxon>Prorocentraceae</taxon>
        <taxon>Prorocentrum</taxon>
    </lineage>
</organism>
<dbReference type="EMBL" id="CAUYUJ010006835">
    <property type="protein sequence ID" value="CAK0818814.1"/>
    <property type="molecule type" value="Genomic_DNA"/>
</dbReference>
<accession>A0ABN9RJ11</accession>